<feature type="region of interest" description="Disordered" evidence="1">
    <location>
        <begin position="1"/>
        <end position="109"/>
    </location>
</feature>
<dbReference type="Proteomes" id="UP001188597">
    <property type="component" value="Unassembled WGS sequence"/>
</dbReference>
<feature type="compositionally biased region" description="Polar residues" evidence="1">
    <location>
        <begin position="20"/>
        <end position="53"/>
    </location>
</feature>
<dbReference type="AlphaFoldDB" id="A0AA88WI61"/>
<feature type="compositionally biased region" description="Polar residues" evidence="1">
    <location>
        <begin position="66"/>
        <end position="78"/>
    </location>
</feature>
<protein>
    <recommendedName>
        <fullName evidence="2">Retrotransposon Copia-like N-terminal domain-containing protein</fullName>
    </recommendedName>
</protein>
<dbReference type="PANTHER" id="PTHR37610:SF97">
    <property type="entry name" value="RETROTRANSPOSON GAG DOMAIN-CONTAINING PROTEIN"/>
    <property type="match status" value="1"/>
</dbReference>
<name>A0AA88WI61_9ASTE</name>
<evidence type="ECO:0000256" key="1">
    <source>
        <dbReference type="SAM" id="MobiDB-lite"/>
    </source>
</evidence>
<proteinExistence type="predicted"/>
<evidence type="ECO:0000313" key="3">
    <source>
        <dbReference type="EMBL" id="KAK3028077.1"/>
    </source>
</evidence>
<keyword evidence="4" id="KW-1185">Reference proteome</keyword>
<dbReference type="InterPro" id="IPR029472">
    <property type="entry name" value="Copia-like_N"/>
</dbReference>
<evidence type="ECO:0000313" key="4">
    <source>
        <dbReference type="Proteomes" id="UP001188597"/>
    </source>
</evidence>
<dbReference type="PANTHER" id="PTHR37610">
    <property type="entry name" value="CCHC-TYPE DOMAIN-CONTAINING PROTEIN"/>
    <property type="match status" value="1"/>
</dbReference>
<dbReference type="EMBL" id="JAVXUP010000429">
    <property type="protein sequence ID" value="KAK3028077.1"/>
    <property type="molecule type" value="Genomic_DNA"/>
</dbReference>
<gene>
    <name evidence="3" type="ORF">RJ639_039368</name>
</gene>
<feature type="compositionally biased region" description="Low complexity" evidence="1">
    <location>
        <begin position="83"/>
        <end position="93"/>
    </location>
</feature>
<comment type="caution">
    <text evidence="3">The sequence shown here is derived from an EMBL/GenBank/DDBJ whole genome shotgun (WGS) entry which is preliminary data.</text>
</comment>
<feature type="domain" description="Retrotransposon Copia-like N-terminal" evidence="2">
    <location>
        <begin position="209"/>
        <end position="258"/>
    </location>
</feature>
<evidence type="ECO:0000259" key="2">
    <source>
        <dbReference type="Pfam" id="PF14244"/>
    </source>
</evidence>
<reference evidence="3" key="1">
    <citation type="submission" date="2022-12" db="EMBL/GenBank/DDBJ databases">
        <title>Draft genome assemblies for two species of Escallonia (Escalloniales).</title>
        <authorList>
            <person name="Chanderbali A."/>
            <person name="Dervinis C."/>
            <person name="Anghel I."/>
            <person name="Soltis D."/>
            <person name="Soltis P."/>
            <person name="Zapata F."/>
        </authorList>
    </citation>
    <scope>NUCLEOTIDE SEQUENCE</scope>
    <source>
        <strain evidence="3">UCBG64.0493</strain>
        <tissue evidence="3">Leaf</tissue>
    </source>
</reference>
<organism evidence="3 4">
    <name type="scientific">Escallonia herrerae</name>
    <dbReference type="NCBI Taxonomy" id="1293975"/>
    <lineage>
        <taxon>Eukaryota</taxon>
        <taxon>Viridiplantae</taxon>
        <taxon>Streptophyta</taxon>
        <taxon>Embryophyta</taxon>
        <taxon>Tracheophyta</taxon>
        <taxon>Spermatophyta</taxon>
        <taxon>Magnoliopsida</taxon>
        <taxon>eudicotyledons</taxon>
        <taxon>Gunneridae</taxon>
        <taxon>Pentapetalae</taxon>
        <taxon>asterids</taxon>
        <taxon>campanulids</taxon>
        <taxon>Escalloniales</taxon>
        <taxon>Escalloniaceae</taxon>
        <taxon>Escallonia</taxon>
    </lineage>
</organism>
<dbReference type="CDD" id="cd09272">
    <property type="entry name" value="RNase_HI_RT_Ty1"/>
    <property type="match status" value="1"/>
</dbReference>
<sequence>MSAAHPTSTLPYISPDFMDNWQSSPSLPTNIPSSQPQPTDPITIQESASSIQSPFAEPMAPEDISPNPTQPLTSSPPAQSAEPISTSPDSIIPSSPPPRQSLRPKQPPTWHRDYILSAQVNPPSTVPSSTPANPVFHERTKHIEIDCHIVREKLQAGMIKPSYVSTRFQLADVFTKALGKDQFETLRNKTGTKEIAKTTIDTSSPYYLHPLDHPDLIFVTHPLSENGDNYFTWSRSFLNALNSKNKAGFVDGTIEKPDDASSDFQAWIQCNVVVLAWLTNALAKELQGNATRAETEREV</sequence>
<feature type="compositionally biased region" description="Polar residues" evidence="1">
    <location>
        <begin position="1"/>
        <end position="11"/>
    </location>
</feature>
<accession>A0AA88WI61</accession>
<dbReference type="Pfam" id="PF14244">
    <property type="entry name" value="Retrotran_gag_3"/>
    <property type="match status" value="1"/>
</dbReference>